<keyword evidence="1" id="KW-0175">Coiled coil</keyword>
<organism evidence="2 3">
    <name type="scientific">Gadus morhua</name>
    <name type="common">Atlantic cod</name>
    <dbReference type="NCBI Taxonomy" id="8049"/>
    <lineage>
        <taxon>Eukaryota</taxon>
        <taxon>Metazoa</taxon>
        <taxon>Chordata</taxon>
        <taxon>Craniata</taxon>
        <taxon>Vertebrata</taxon>
        <taxon>Euteleostomi</taxon>
        <taxon>Actinopterygii</taxon>
        <taxon>Neopterygii</taxon>
        <taxon>Teleostei</taxon>
        <taxon>Neoteleostei</taxon>
        <taxon>Acanthomorphata</taxon>
        <taxon>Zeiogadaria</taxon>
        <taxon>Gadariae</taxon>
        <taxon>Gadiformes</taxon>
        <taxon>Gadoidei</taxon>
        <taxon>Gadidae</taxon>
        <taxon>Gadus</taxon>
    </lineage>
</organism>
<name>A0A8C4ZH60_GADMO</name>
<dbReference type="GO" id="GO:0051011">
    <property type="term" value="F:microtubule minus-end binding"/>
    <property type="evidence" value="ECO:0007669"/>
    <property type="project" value="TreeGrafter"/>
</dbReference>
<accession>A0A8C4ZH60</accession>
<feature type="coiled-coil region" evidence="1">
    <location>
        <begin position="60"/>
        <end position="87"/>
    </location>
</feature>
<reference evidence="2" key="2">
    <citation type="submission" date="2025-09" db="UniProtKB">
        <authorList>
            <consortium name="Ensembl"/>
        </authorList>
    </citation>
    <scope>IDENTIFICATION</scope>
</reference>
<dbReference type="PANTHER" id="PTHR16219">
    <property type="entry name" value="AUGMIN SUBUNIT 4 FAMILY MEMBER"/>
    <property type="match status" value="1"/>
</dbReference>
<dbReference type="InterPro" id="IPR029327">
    <property type="entry name" value="HAUS4"/>
</dbReference>
<dbReference type="GO" id="GO:0070652">
    <property type="term" value="C:HAUS complex"/>
    <property type="evidence" value="ECO:0007669"/>
    <property type="project" value="InterPro"/>
</dbReference>
<dbReference type="OMA" id="NWALKEF"/>
<proteinExistence type="predicted"/>
<dbReference type="GeneID" id="115529999"/>
<dbReference type="GO" id="GO:0051225">
    <property type="term" value="P:spindle assembly"/>
    <property type="evidence" value="ECO:0007669"/>
    <property type="project" value="InterPro"/>
</dbReference>
<gene>
    <name evidence="2" type="primary">haus4</name>
</gene>
<dbReference type="Pfam" id="PF14735">
    <property type="entry name" value="HAUS4"/>
    <property type="match status" value="1"/>
</dbReference>
<evidence type="ECO:0000313" key="3">
    <source>
        <dbReference type="Proteomes" id="UP000694546"/>
    </source>
</evidence>
<dbReference type="InterPro" id="IPR026214">
    <property type="entry name" value="HAUS4_met"/>
</dbReference>
<dbReference type="GeneTree" id="ENSGT00390000014634"/>
<dbReference type="RefSeq" id="XP_030195028.1">
    <property type="nucleotide sequence ID" value="XM_030339168.1"/>
</dbReference>
<protein>
    <recommendedName>
        <fullName evidence="4">HAUS augmin-like complex subunit 4</fullName>
    </recommendedName>
</protein>
<evidence type="ECO:0008006" key="4">
    <source>
        <dbReference type="Google" id="ProtNLM"/>
    </source>
</evidence>
<dbReference type="Proteomes" id="UP000694546">
    <property type="component" value="Chromosome 17"/>
</dbReference>
<keyword evidence="3" id="KW-1185">Reference proteome</keyword>
<dbReference type="KEGG" id="gmh:115529999"/>
<dbReference type="CTD" id="54930"/>
<dbReference type="Ensembl" id="ENSGMOT00000012425.2">
    <property type="protein sequence ID" value="ENSGMOP00000012099.2"/>
    <property type="gene ID" value="ENSGMOG00000011311.2"/>
</dbReference>
<dbReference type="GO" id="GO:0007098">
    <property type="term" value="P:centrosome cycle"/>
    <property type="evidence" value="ECO:0007669"/>
    <property type="project" value="InterPro"/>
</dbReference>
<dbReference type="OrthoDB" id="661220at2759"/>
<dbReference type="PANTHER" id="PTHR16219:SF1">
    <property type="entry name" value="HAUS AUGMIN-LIKE COMPLEX SUBUNIT 4"/>
    <property type="match status" value="1"/>
</dbReference>
<dbReference type="PRINTS" id="PR02090">
    <property type="entry name" value="HAUSAUGMINL4"/>
</dbReference>
<sequence>MMSSAETVSESSLGKGDNLHQEVLASFPLCDLTEEDLMQNPKLCKLLATLSQHVDQTGLSAPLKTDLEKAEQKLQNQRRRWLQVESLHRTLQEMMQDHHVKKHRTTLPPDVTMFFATLERCLLVAQCVRQLDLSTATTTTTTTTPQTGTDRPSLLGLDPQQVLELLPTEKIVQRMKQSLPKELERHLKTKCFSLLSYYQPDWESESDGLKNIKLAHLSGQLDREKKRAESLNEVCRENVVLLQRQTQLYVLELSKCIQLLQSLILDHRLTIQTQLDHKKLEYLEAKCELVMQKIRMESVEIGLDTYTADTIAAHKKIRDLLESELKDRQLEKQSVGSKLASFEMLGTEFEALADEYARLQGEINVKKWALKEFHEHAG</sequence>
<reference evidence="2" key="1">
    <citation type="submission" date="2025-08" db="UniProtKB">
        <authorList>
            <consortium name="Ensembl"/>
        </authorList>
    </citation>
    <scope>IDENTIFICATION</scope>
</reference>
<evidence type="ECO:0000256" key="1">
    <source>
        <dbReference type="SAM" id="Coils"/>
    </source>
</evidence>
<dbReference type="AlphaFoldDB" id="A0A8C4ZH60"/>
<evidence type="ECO:0000313" key="2">
    <source>
        <dbReference type="Ensembl" id="ENSGMOP00000012099.2"/>
    </source>
</evidence>